<dbReference type="SMART" id="SM00382">
    <property type="entry name" value="AAA"/>
    <property type="match status" value="1"/>
</dbReference>
<comment type="subcellular location">
    <subcellularLocation>
        <location evidence="1">Cell membrane</location>
        <topology evidence="1">Peripheral membrane protein</topology>
    </subcellularLocation>
</comment>
<evidence type="ECO:0000259" key="7">
    <source>
        <dbReference type="PROSITE" id="PS50893"/>
    </source>
</evidence>
<keyword evidence="9" id="KW-1185">Reference proteome</keyword>
<dbReference type="PROSITE" id="PS00211">
    <property type="entry name" value="ABC_TRANSPORTER_1"/>
    <property type="match status" value="1"/>
</dbReference>
<evidence type="ECO:0000256" key="5">
    <source>
        <dbReference type="ARBA" id="ARBA00022840"/>
    </source>
</evidence>
<evidence type="ECO:0000256" key="3">
    <source>
        <dbReference type="ARBA" id="ARBA00022475"/>
    </source>
</evidence>
<dbReference type="InterPro" id="IPR017871">
    <property type="entry name" value="ABC_transporter-like_CS"/>
</dbReference>
<dbReference type="InterPro" id="IPR003439">
    <property type="entry name" value="ABC_transporter-like_ATP-bd"/>
</dbReference>
<reference evidence="8 9" key="1">
    <citation type="submission" date="2024-02" db="EMBL/GenBank/DDBJ databases">
        <title>Bacterial strain from lacustrine sediment.</title>
        <authorList>
            <person name="Petit C."/>
            <person name="Fadhlaoui K."/>
        </authorList>
    </citation>
    <scope>NUCLEOTIDE SEQUENCE [LARGE SCALE GENOMIC DNA]</scope>
    <source>
        <strain evidence="8 9">IPX-CK</strain>
    </source>
</reference>
<evidence type="ECO:0000313" key="9">
    <source>
        <dbReference type="Proteomes" id="UP001451571"/>
    </source>
</evidence>
<evidence type="ECO:0000256" key="1">
    <source>
        <dbReference type="ARBA" id="ARBA00004202"/>
    </source>
</evidence>
<dbReference type="Pfam" id="PF00005">
    <property type="entry name" value="ABC_tran"/>
    <property type="match status" value="1"/>
</dbReference>
<protein>
    <submittedName>
        <fullName evidence="8">ATP-binding cassette domain-containing protein</fullName>
    </submittedName>
</protein>
<dbReference type="InterPro" id="IPR027417">
    <property type="entry name" value="P-loop_NTPase"/>
</dbReference>
<sequence length="257" mass="28738">MLELININKNYNAGSVNELCLFQDFCLKIDDGDFVAVVGSNGSGKTSMLNIICGSIDIDSGRIEVNGEDMSGKKDFFRHRKIGRVYQDPSKGTCPSMNILENMSIADNKGKKYGLGRGVNKTRTDYYREMLKSLNLGLEDKLYTQVGSLSGGQRQALALLMSTMSPIEFLILDEHTAALDPKTAEVIMELTDKIVREKKVTTIMVTHNLRYAVEYGDRLLMMHEGNVILDKKGEEKKMLQTEEIMSLFNKISVECGN</sequence>
<dbReference type="PANTHER" id="PTHR42788:SF7">
    <property type="entry name" value="NITRATE ABC TRANSPORTER ATP-BINDING PROTEIN"/>
    <property type="match status" value="1"/>
</dbReference>
<accession>A0ABZ3ERB8</accession>
<dbReference type="PROSITE" id="PS50893">
    <property type="entry name" value="ABC_TRANSPORTER_2"/>
    <property type="match status" value="1"/>
</dbReference>
<evidence type="ECO:0000256" key="2">
    <source>
        <dbReference type="ARBA" id="ARBA00022448"/>
    </source>
</evidence>
<dbReference type="InterPro" id="IPR003593">
    <property type="entry name" value="AAA+_ATPase"/>
</dbReference>
<proteinExistence type="predicted"/>
<dbReference type="Gene3D" id="3.40.50.300">
    <property type="entry name" value="P-loop containing nucleotide triphosphate hydrolases"/>
    <property type="match status" value="1"/>
</dbReference>
<evidence type="ECO:0000256" key="6">
    <source>
        <dbReference type="ARBA" id="ARBA00023136"/>
    </source>
</evidence>
<dbReference type="EMBL" id="CP146256">
    <property type="protein sequence ID" value="XAH72768.1"/>
    <property type="molecule type" value="Genomic_DNA"/>
</dbReference>
<dbReference type="Proteomes" id="UP001451571">
    <property type="component" value="Chromosome"/>
</dbReference>
<dbReference type="GO" id="GO:0005524">
    <property type="term" value="F:ATP binding"/>
    <property type="evidence" value="ECO:0007669"/>
    <property type="project" value="UniProtKB-KW"/>
</dbReference>
<feature type="domain" description="ABC transporter" evidence="7">
    <location>
        <begin position="2"/>
        <end position="249"/>
    </location>
</feature>
<name>A0ABZ3ERB8_9FIRM</name>
<keyword evidence="4" id="KW-0547">Nucleotide-binding</keyword>
<dbReference type="PANTHER" id="PTHR42788">
    <property type="entry name" value="TAURINE IMPORT ATP-BINDING PROTEIN-RELATED"/>
    <property type="match status" value="1"/>
</dbReference>
<keyword evidence="5 8" id="KW-0067">ATP-binding</keyword>
<keyword evidence="6" id="KW-0472">Membrane</keyword>
<gene>
    <name evidence="8" type="ORF">V6984_14780</name>
</gene>
<dbReference type="InterPro" id="IPR050166">
    <property type="entry name" value="ABC_transporter_ATP-bind"/>
</dbReference>
<dbReference type="RefSeq" id="WP_342756382.1">
    <property type="nucleotide sequence ID" value="NZ_CP146256.1"/>
</dbReference>
<dbReference type="SUPFAM" id="SSF52540">
    <property type="entry name" value="P-loop containing nucleoside triphosphate hydrolases"/>
    <property type="match status" value="1"/>
</dbReference>
<keyword evidence="3" id="KW-1003">Cell membrane</keyword>
<keyword evidence="2" id="KW-0813">Transport</keyword>
<evidence type="ECO:0000313" key="8">
    <source>
        <dbReference type="EMBL" id="XAH72768.1"/>
    </source>
</evidence>
<organism evidence="8 9">
    <name type="scientific">Kineothrix sedimenti</name>
    <dbReference type="NCBI Taxonomy" id="3123317"/>
    <lineage>
        <taxon>Bacteria</taxon>
        <taxon>Bacillati</taxon>
        <taxon>Bacillota</taxon>
        <taxon>Clostridia</taxon>
        <taxon>Lachnospirales</taxon>
        <taxon>Lachnospiraceae</taxon>
        <taxon>Kineothrix</taxon>
    </lineage>
</organism>
<evidence type="ECO:0000256" key="4">
    <source>
        <dbReference type="ARBA" id="ARBA00022741"/>
    </source>
</evidence>